<name>A0ABT5UNF8_EUBLI</name>
<feature type="chain" id="PRO_5045564629" evidence="2">
    <location>
        <begin position="39"/>
        <end position="1211"/>
    </location>
</feature>
<evidence type="ECO:0000256" key="2">
    <source>
        <dbReference type="SAM" id="SignalP"/>
    </source>
</evidence>
<reference evidence="3 4" key="1">
    <citation type="submission" date="2023-02" db="EMBL/GenBank/DDBJ databases">
        <title>Comparative genome analysis of Eubacterium limosum species.</title>
        <authorList>
            <person name="Bak J.E."/>
        </authorList>
    </citation>
    <scope>NUCLEOTIDE SEQUENCE [LARGE SCALE GENOMIC DNA]</scope>
    <source>
        <strain evidence="3 4">KGMB01548</strain>
    </source>
</reference>
<evidence type="ECO:0000256" key="1">
    <source>
        <dbReference type="SAM" id="MobiDB-lite"/>
    </source>
</evidence>
<evidence type="ECO:0000313" key="4">
    <source>
        <dbReference type="Proteomes" id="UP001215087"/>
    </source>
</evidence>
<proteinExistence type="predicted"/>
<dbReference type="Proteomes" id="UP001215087">
    <property type="component" value="Unassembled WGS sequence"/>
</dbReference>
<feature type="signal peptide" evidence="2">
    <location>
        <begin position="1"/>
        <end position="38"/>
    </location>
</feature>
<keyword evidence="4" id="KW-1185">Reference proteome</keyword>
<organism evidence="3 4">
    <name type="scientific">Eubacterium limosum</name>
    <dbReference type="NCBI Taxonomy" id="1736"/>
    <lineage>
        <taxon>Bacteria</taxon>
        <taxon>Bacillati</taxon>
        <taxon>Bacillota</taxon>
        <taxon>Clostridia</taxon>
        <taxon>Eubacteriales</taxon>
        <taxon>Eubacteriaceae</taxon>
        <taxon>Eubacterium</taxon>
    </lineage>
</organism>
<keyword evidence="2" id="KW-0732">Signal</keyword>
<gene>
    <name evidence="3" type="ORF">PTZ04_09415</name>
</gene>
<sequence length="1211" mass="133769">MRILQNKRKNHKMISLCVVFAMMSLAVFTVISPTSIIAAGTKNSGYEFNVEKSEDGTEADIVGRLSKDTSAGEVKEIIGPDGESFNPDKVSYHVTQNGIYDFKVNYSSETGKKQEKISVSVENLRPPQKQIMVMDLKAMQGRAAASIDIPMYIKGETNPREMYSFAGGDIKGIPNQTWEQRPYKFDHAEIQITEGATVKTYPISYYDEIDGMFYYAVAKDGVPAQDFDVAYEAPPDSKVAFVYSLDTKEYTVTLVNDKKNEGFSVDVLSGIKTDKDGNYYANSMAPVKVQLTYPVGYYVKNAPEGQEAVGISFNFDDPALKPEVSSDPKKRIVTYAFNYPDQAVTMTVVGDKQTTDLTYGFDDGSPGFQNWREQGETMWTATDADGNYTASDTRYGACNNLSERKFDMQVLGGTSTPITVSSGATKNIATGTFNSGQELDFEYVSARYMTGEMPFFMWPSPTVNFCYFPNGEDYSTGTPIVETIQIWDPGWKVDPDDPSGFPPITPEPYIAGNGAKITVTVKKAIVTNKKENTSLDPLTSYPSYKVHVKIENMKNSFYLRSQSSSSVQGPHYFRDIESISPDSVNGVYDSYYVDSDTQNNNGDGGEDGKISPKSIAPGGIFLDKLALYNKNMPDGSRVPWAGDTDAFFQFKIAPKWGYTNPRIESYGADSTPIMTNVPIEIENEKDKHNASLPLGSYSWFNPNQNRKDVSSFQYTMFMPVSSLTDRHDLRAIDVKTDKITVDITNNGTAPNSIVESGSNGTTFDLLENDKIIFNPDYKASKEEGKTFVGFIGEITAPDNELLPSDYKLLLAKSLDNTVYFRPGDVVSLSDYFRRDAAVLLDSWNNNKTLSPEEQERLNLLMYSGNLKVKFNLIYKDGTSSEGEMLTGKVNKYLQDVNATDTQYNTTAFDTKDVDIIAGSKITFTNFAETHENTADHYTYYHNTQTSTAKHEITTQGEELASVKYDRGLTVSYLNDNKAPFEGISDTNVYRTYDGSNKAAIKFPTVAQYPPGKAFDHWTVEELEDNGQWTQKQDLKLSEGESPTVYDFSSGMGANNKSIRLTAVWKDITPEYFVSIPMNIVLTENNTNLNDPAQKHAGSGVTISYQQVYGNDKTVNVDVLKAFNLTSVNDASKTVAVSPCNADGSSLSNTAEDKYANVALLGPSGASGAVQTKKLWFNTVSQSGNEVYKGTFNAGSSLAAGETPLFYISPGP</sequence>
<comment type="caution">
    <text evidence="3">The sequence shown here is derived from an EMBL/GenBank/DDBJ whole genome shotgun (WGS) entry which is preliminary data.</text>
</comment>
<dbReference type="EMBL" id="JAQSVD010000004">
    <property type="protein sequence ID" value="MDE1470474.1"/>
    <property type="molecule type" value="Genomic_DNA"/>
</dbReference>
<accession>A0ABT5UNF8</accession>
<protein>
    <submittedName>
        <fullName evidence="3">Uncharacterized protein</fullName>
    </submittedName>
</protein>
<evidence type="ECO:0000313" key="3">
    <source>
        <dbReference type="EMBL" id="MDE1470474.1"/>
    </source>
</evidence>
<dbReference type="RefSeq" id="WP_274702812.1">
    <property type="nucleotide sequence ID" value="NZ_JAQSVD010000004.1"/>
</dbReference>
<feature type="region of interest" description="Disordered" evidence="1">
    <location>
        <begin position="591"/>
        <end position="612"/>
    </location>
</feature>